<dbReference type="Proteomes" id="UP000366051">
    <property type="component" value="Chromosome"/>
</dbReference>
<protein>
    <submittedName>
        <fullName evidence="1">Uncharacterized protein</fullName>
    </submittedName>
</protein>
<reference evidence="2" key="1">
    <citation type="submission" date="2019-11" db="EMBL/GenBank/DDBJ databases">
        <title>Genome sequence of Heliorestis convoluta strain HH, an alkaliphilic and minimalistic phototrophic bacterium from a soda lake in Egypt.</title>
        <authorList>
            <person name="Dewey E.D."/>
            <person name="Stokes L.M."/>
            <person name="Burchell B.M."/>
            <person name="Shaffer K.N."/>
            <person name="Huntington A.M."/>
            <person name="Baker J.M."/>
            <person name="Nadendla S."/>
            <person name="Giglio M.G."/>
            <person name="Touchman J.W."/>
            <person name="Blankenship R.E."/>
            <person name="Madigan M.T."/>
            <person name="Sattley W.M."/>
        </authorList>
    </citation>
    <scope>NUCLEOTIDE SEQUENCE [LARGE SCALE GENOMIC DNA]</scope>
    <source>
        <strain evidence="2">HH</strain>
    </source>
</reference>
<dbReference type="AlphaFoldDB" id="A0A5Q2N5T9"/>
<dbReference type="KEGG" id="hcv:FTV88_2907"/>
<sequence>MLKFIDWAFGFFLNLFLYKELKMNNGVKIILLFLLRILQKKR</sequence>
<evidence type="ECO:0000313" key="1">
    <source>
        <dbReference type="EMBL" id="QGG48996.1"/>
    </source>
</evidence>
<keyword evidence="2" id="KW-1185">Reference proteome</keyword>
<gene>
    <name evidence="1" type="ORF">FTV88_2907</name>
</gene>
<evidence type="ECO:0000313" key="2">
    <source>
        <dbReference type="Proteomes" id="UP000366051"/>
    </source>
</evidence>
<proteinExistence type="predicted"/>
<accession>A0A5Q2N5T9</accession>
<dbReference type="EMBL" id="CP045875">
    <property type="protein sequence ID" value="QGG48996.1"/>
    <property type="molecule type" value="Genomic_DNA"/>
</dbReference>
<name>A0A5Q2N5T9_9FIRM</name>
<organism evidence="1 2">
    <name type="scientific">Heliorestis convoluta</name>
    <dbReference type="NCBI Taxonomy" id="356322"/>
    <lineage>
        <taxon>Bacteria</taxon>
        <taxon>Bacillati</taxon>
        <taxon>Bacillota</taxon>
        <taxon>Clostridia</taxon>
        <taxon>Eubacteriales</taxon>
        <taxon>Heliobacteriaceae</taxon>
        <taxon>Heliorestis</taxon>
    </lineage>
</organism>